<name>A0A445JXL2_GLYSO</name>
<gene>
    <name evidence="3" type="ORF">D0Y65_018063</name>
</gene>
<evidence type="ECO:0000313" key="3">
    <source>
        <dbReference type="EMBL" id="RZC03233.1"/>
    </source>
</evidence>
<dbReference type="EMBL" id="QZWG01000007">
    <property type="protein sequence ID" value="RZC03233.1"/>
    <property type="molecule type" value="Genomic_DNA"/>
</dbReference>
<keyword evidence="2" id="KW-1133">Transmembrane helix</keyword>
<dbReference type="AlphaFoldDB" id="A0A445JXL2"/>
<feature type="region of interest" description="Disordered" evidence="1">
    <location>
        <begin position="1"/>
        <end position="23"/>
    </location>
</feature>
<dbReference type="PANTHER" id="PTHR31569:SF4">
    <property type="entry name" value="SWIM-TYPE DOMAIN-CONTAINING PROTEIN"/>
    <property type="match status" value="1"/>
</dbReference>
<keyword evidence="2" id="KW-0812">Transmembrane</keyword>
<evidence type="ECO:0008006" key="5">
    <source>
        <dbReference type="Google" id="ProtNLM"/>
    </source>
</evidence>
<feature type="compositionally biased region" description="Pro residues" evidence="1">
    <location>
        <begin position="1"/>
        <end position="10"/>
    </location>
</feature>
<feature type="transmembrane region" description="Helical" evidence="2">
    <location>
        <begin position="50"/>
        <end position="70"/>
    </location>
</feature>
<reference evidence="3 4" key="1">
    <citation type="submission" date="2018-09" db="EMBL/GenBank/DDBJ databases">
        <title>A high-quality reference genome of wild soybean provides a powerful tool to mine soybean genomes.</title>
        <authorList>
            <person name="Xie M."/>
            <person name="Chung C.Y.L."/>
            <person name="Li M.-W."/>
            <person name="Wong F.-L."/>
            <person name="Chan T.-F."/>
            <person name="Lam H.-M."/>
        </authorList>
    </citation>
    <scope>NUCLEOTIDE SEQUENCE [LARGE SCALE GENOMIC DNA]</scope>
    <source>
        <strain evidence="4">cv. W05</strain>
        <tissue evidence="3">Hypocotyl of etiolated seedlings</tissue>
    </source>
</reference>
<comment type="caution">
    <text evidence="3">The sequence shown here is derived from an EMBL/GenBank/DDBJ whole genome shotgun (WGS) entry which is preliminary data.</text>
</comment>
<evidence type="ECO:0000313" key="4">
    <source>
        <dbReference type="Proteomes" id="UP000289340"/>
    </source>
</evidence>
<protein>
    <recommendedName>
        <fullName evidence="5">Protein FAR1-RELATED SEQUENCE</fullName>
    </recommendedName>
</protein>
<keyword evidence="4" id="KW-1185">Reference proteome</keyword>
<proteinExistence type="predicted"/>
<evidence type="ECO:0000256" key="2">
    <source>
        <dbReference type="SAM" id="Phobius"/>
    </source>
</evidence>
<evidence type="ECO:0000256" key="1">
    <source>
        <dbReference type="SAM" id="MobiDB-lite"/>
    </source>
</evidence>
<organism evidence="3 4">
    <name type="scientific">Glycine soja</name>
    <name type="common">Wild soybean</name>
    <dbReference type="NCBI Taxonomy" id="3848"/>
    <lineage>
        <taxon>Eukaryota</taxon>
        <taxon>Viridiplantae</taxon>
        <taxon>Streptophyta</taxon>
        <taxon>Embryophyta</taxon>
        <taxon>Tracheophyta</taxon>
        <taxon>Spermatophyta</taxon>
        <taxon>Magnoliopsida</taxon>
        <taxon>eudicotyledons</taxon>
        <taxon>Gunneridae</taxon>
        <taxon>Pentapetalae</taxon>
        <taxon>rosids</taxon>
        <taxon>fabids</taxon>
        <taxon>Fabales</taxon>
        <taxon>Fabaceae</taxon>
        <taxon>Papilionoideae</taxon>
        <taxon>50 kb inversion clade</taxon>
        <taxon>NPAAA clade</taxon>
        <taxon>indigoferoid/millettioid clade</taxon>
        <taxon>Phaseoleae</taxon>
        <taxon>Glycine</taxon>
        <taxon>Glycine subgen. Soja</taxon>
    </lineage>
</organism>
<feature type="region of interest" description="Disordered" evidence="1">
    <location>
        <begin position="577"/>
        <end position="604"/>
    </location>
</feature>
<keyword evidence="2" id="KW-0472">Membrane</keyword>
<dbReference type="InterPro" id="IPR052579">
    <property type="entry name" value="Zinc_finger_SWIM"/>
</dbReference>
<sequence>MSNYDLPPPDTHSETSVPQWTPPLPTYPPPTSYFSSTFDDSDSSSSTSTFGIIVGVLVGVFGLILLYGIWHKYLRKKCSKCGEGEGVLRWSAATNEVFECREDALWWARSVAHENGFVAVILRSDTNTACGANEPHVDSSDAFNTSQVFECREDALWWARSVAHENGFVAVILRSDTNTGSRGSTTFVLIGCEMSGEYRCRKKEFIRRDTGTRKCGCPFKLRCKLVVGGEGWMVKLICGVHNHELAKSLVGHPYAGRLTKVEKTLIADMTKSMVKPRNIMLTLKEHNANSCTTIKHIYNARSAFRSSIRGSDLEMQHLMKLLERDQYIHWHRIKDEDVVRDIFWCHSDSLNFHINKNVKAKCKSLIEQKNVWDYVMDCWGCLTDCPSEQQFDECLKKFKMACAPWPMFVDYAKETWIIPHKEKFVSAWTNKHTEIKASFETSTHVVGHVFKKTLYKRLLGMVSRYALNPIAAELERVDYASKNPSSCGCMVRTMLGLPCACKLSKYVGGCIPLDSIHMFWRRLSFSDQGLSELEVSIKDVMETISKRFEELDVCGKFTLRTKLWEIAYPNQNSMCPPPVKVNTKGAPKKAMSRNPRSTKRDPSY</sequence>
<dbReference type="Proteomes" id="UP000289340">
    <property type="component" value="Chromosome 7"/>
</dbReference>
<dbReference type="PANTHER" id="PTHR31569">
    <property type="entry name" value="SWIM-TYPE DOMAIN-CONTAINING PROTEIN"/>
    <property type="match status" value="1"/>
</dbReference>
<accession>A0A445JXL2</accession>